<evidence type="ECO:0000256" key="8">
    <source>
        <dbReference type="ARBA" id="ARBA00022695"/>
    </source>
</evidence>
<evidence type="ECO:0000313" key="16">
    <source>
        <dbReference type="EMBL" id="THE10990.1"/>
    </source>
</evidence>
<dbReference type="PROSITE" id="PS51163">
    <property type="entry name" value="YRDC"/>
    <property type="match status" value="1"/>
</dbReference>
<dbReference type="NCBIfam" id="TIGR00057">
    <property type="entry name" value="L-threonylcarbamoyladenylate synthase"/>
    <property type="match status" value="1"/>
</dbReference>
<dbReference type="GO" id="GO:0006450">
    <property type="term" value="P:regulation of translational fidelity"/>
    <property type="evidence" value="ECO:0007669"/>
    <property type="project" value="TreeGrafter"/>
</dbReference>
<feature type="binding site" evidence="14">
    <location>
        <position position="157"/>
    </location>
    <ligand>
        <name>ATP</name>
        <dbReference type="ChEBI" id="CHEBI:30616"/>
    </ligand>
</feature>
<evidence type="ECO:0000256" key="7">
    <source>
        <dbReference type="ARBA" id="ARBA00022694"/>
    </source>
</evidence>
<protein>
    <recommendedName>
        <fullName evidence="4 13">Threonylcarbamoyl-AMP synthase</fullName>
        <shortName evidence="13">TC-AMP synthase</shortName>
        <ecNumber evidence="3 13">2.7.7.87</ecNumber>
    </recommendedName>
    <alternativeName>
        <fullName evidence="11 13">L-threonylcarbamoyladenylate synthase</fullName>
    </alternativeName>
</protein>
<comment type="similarity">
    <text evidence="2 13">Belongs to the SUA5 family.</text>
</comment>
<evidence type="ECO:0000256" key="4">
    <source>
        <dbReference type="ARBA" id="ARBA00015492"/>
    </source>
</evidence>
<comment type="catalytic activity">
    <reaction evidence="12 13">
        <text>L-threonine + hydrogencarbonate + ATP = L-threonylcarbamoyladenylate + diphosphate + H2O</text>
        <dbReference type="Rhea" id="RHEA:36407"/>
        <dbReference type="ChEBI" id="CHEBI:15377"/>
        <dbReference type="ChEBI" id="CHEBI:17544"/>
        <dbReference type="ChEBI" id="CHEBI:30616"/>
        <dbReference type="ChEBI" id="CHEBI:33019"/>
        <dbReference type="ChEBI" id="CHEBI:57926"/>
        <dbReference type="ChEBI" id="CHEBI:73682"/>
        <dbReference type="EC" id="2.7.7.87"/>
    </reaction>
</comment>
<comment type="function">
    <text evidence="13">Required for the formation of a threonylcarbamoyl group on adenosine at position 37 (t(6)A37) in tRNAs that read codons beginning with adenine.</text>
</comment>
<comment type="caution">
    <text evidence="16">The sequence shown here is derived from an EMBL/GenBank/DDBJ whole genome shotgun (WGS) entry which is preliminary data.</text>
</comment>
<evidence type="ECO:0000259" key="15">
    <source>
        <dbReference type="PROSITE" id="PS51163"/>
    </source>
</evidence>
<dbReference type="PANTHER" id="PTHR17490">
    <property type="entry name" value="SUA5"/>
    <property type="match status" value="1"/>
</dbReference>
<dbReference type="GO" id="GO:0003725">
    <property type="term" value="F:double-stranded RNA binding"/>
    <property type="evidence" value="ECO:0007669"/>
    <property type="project" value="UniProtKB-UniRule"/>
</dbReference>
<reference evidence="16 17" key="1">
    <citation type="journal article" date="2019" name="Indoor Air">
        <title>Impacts of indoor surface finishes on bacterial viability.</title>
        <authorList>
            <person name="Hu J."/>
            <person name="Maamar S.B."/>
            <person name="Glawe A.J."/>
            <person name="Gottel N."/>
            <person name="Gilbert J.A."/>
            <person name="Hartmann E.M."/>
        </authorList>
    </citation>
    <scope>NUCLEOTIDE SEQUENCE [LARGE SCALE GENOMIC DNA]</scope>
    <source>
        <strain evidence="16 17">AF060A6</strain>
    </source>
</reference>
<dbReference type="GO" id="GO:0008033">
    <property type="term" value="P:tRNA processing"/>
    <property type="evidence" value="ECO:0007669"/>
    <property type="project" value="UniProtKB-KW"/>
</dbReference>
<evidence type="ECO:0000256" key="2">
    <source>
        <dbReference type="ARBA" id="ARBA00007663"/>
    </source>
</evidence>
<evidence type="ECO:0000256" key="13">
    <source>
        <dbReference type="PIRNR" id="PIRNR004930"/>
    </source>
</evidence>
<keyword evidence="6 13" id="KW-0808">Transferase</keyword>
<keyword evidence="17" id="KW-1185">Reference proteome</keyword>
<keyword evidence="7 13" id="KW-0819">tRNA processing</keyword>
<gene>
    <name evidence="16" type="ORF">E1I69_16845</name>
</gene>
<feature type="binding site" evidence="14">
    <location>
        <position position="67"/>
    </location>
    <ligand>
        <name>ATP</name>
        <dbReference type="ChEBI" id="CHEBI:30616"/>
    </ligand>
</feature>
<evidence type="ECO:0000256" key="14">
    <source>
        <dbReference type="PIRSR" id="PIRSR004930-1"/>
    </source>
</evidence>
<feature type="domain" description="YrdC-like" evidence="15">
    <location>
        <begin position="18"/>
        <end position="205"/>
    </location>
</feature>
<feature type="binding site" evidence="14">
    <location>
        <position position="123"/>
    </location>
    <ligand>
        <name>ATP</name>
        <dbReference type="ChEBI" id="CHEBI:30616"/>
    </ligand>
</feature>
<dbReference type="InterPro" id="IPR038385">
    <property type="entry name" value="Sua5/YwlC_C"/>
</dbReference>
<feature type="binding site" evidence="14">
    <location>
        <position position="63"/>
    </location>
    <ligand>
        <name>ATP</name>
        <dbReference type="ChEBI" id="CHEBI:30616"/>
    </ligand>
</feature>
<keyword evidence="9 13" id="KW-0547">Nucleotide-binding</keyword>
<dbReference type="Pfam" id="PF01300">
    <property type="entry name" value="Sua5_yciO_yrdC"/>
    <property type="match status" value="1"/>
</dbReference>
<feature type="binding site" evidence="14">
    <location>
        <position position="240"/>
    </location>
    <ligand>
        <name>ATP</name>
        <dbReference type="ChEBI" id="CHEBI:30616"/>
    </ligand>
</feature>
<keyword evidence="10 13" id="KW-0067">ATP-binding</keyword>
<accession>A0A4S3PN65</accession>
<dbReference type="InterPro" id="IPR017945">
    <property type="entry name" value="DHBP_synth_RibB-like_a/b_dom"/>
</dbReference>
<dbReference type="GO" id="GO:0005524">
    <property type="term" value="F:ATP binding"/>
    <property type="evidence" value="ECO:0007669"/>
    <property type="project" value="UniProtKB-UniRule"/>
</dbReference>
<evidence type="ECO:0000256" key="1">
    <source>
        <dbReference type="ARBA" id="ARBA00004496"/>
    </source>
</evidence>
<feature type="binding site" evidence="14">
    <location>
        <position position="40"/>
    </location>
    <ligand>
        <name>L-threonine</name>
        <dbReference type="ChEBI" id="CHEBI:57926"/>
    </ligand>
</feature>
<dbReference type="Proteomes" id="UP000306477">
    <property type="component" value="Unassembled WGS sequence"/>
</dbReference>
<sequence>METKQWVVDKHQQNIESYPQIIEAASLLQKNEVVAFPTETVYGLGASALSDEAVAKIYEAKGRPSDNPLIVHISTIGQLHNIVQEIPEQAERLIAKFWPGPLTLVLKRKEDAVSKKVTAGLETVAVRMPSHPVALALISASGLPLAAPSANTSGKPSPTLAKHVADDLTGKIAGILDGGATGVGLESTVLDCTSEVPVILRPGGVTKEQLEAVCGVVGVDRAILREGEAPKSPGMKYKHYAPTAPLTIVNGQVEFIQSLVNEKQNEGLKVGVLTTTEREDKYKADKIIACGSREDLESVANRLYDVLRLFDESGVDVIFSESFPSEGIGQAIMNRLTKAAGHKIITE</sequence>
<evidence type="ECO:0000256" key="9">
    <source>
        <dbReference type="ARBA" id="ARBA00022741"/>
    </source>
</evidence>
<name>A0A4S3PN65_9BACI</name>
<evidence type="ECO:0000313" key="17">
    <source>
        <dbReference type="Proteomes" id="UP000306477"/>
    </source>
</evidence>
<keyword evidence="5 13" id="KW-0963">Cytoplasm</keyword>
<dbReference type="Gene3D" id="3.40.50.11030">
    <property type="entry name" value="Threonylcarbamoyl-AMP synthase, C-terminal domain"/>
    <property type="match status" value="1"/>
</dbReference>
<dbReference type="AlphaFoldDB" id="A0A4S3PN65"/>
<organism evidence="16 17">
    <name type="scientific">Bacillus timonensis</name>
    <dbReference type="NCBI Taxonomy" id="1033734"/>
    <lineage>
        <taxon>Bacteria</taxon>
        <taxon>Bacillati</taxon>
        <taxon>Bacillota</taxon>
        <taxon>Bacilli</taxon>
        <taxon>Bacillales</taxon>
        <taxon>Bacillaceae</taxon>
        <taxon>Bacillus</taxon>
    </lineage>
</organism>
<dbReference type="PANTHER" id="PTHR17490:SF16">
    <property type="entry name" value="THREONYLCARBAMOYL-AMP SYNTHASE"/>
    <property type="match status" value="1"/>
</dbReference>
<dbReference type="FunFam" id="3.40.50.11030:FF:000001">
    <property type="entry name" value="Threonylcarbamoyl-AMP synthase"/>
    <property type="match status" value="1"/>
</dbReference>
<feature type="binding site" evidence="14">
    <location>
        <position position="72"/>
    </location>
    <ligand>
        <name>L-threonine</name>
        <dbReference type="ChEBI" id="CHEBI:57926"/>
    </ligand>
</feature>
<feature type="binding site" evidence="14">
    <location>
        <position position="147"/>
    </location>
    <ligand>
        <name>L-threonine</name>
        <dbReference type="ChEBI" id="CHEBI:57926"/>
    </ligand>
</feature>
<proteinExistence type="inferred from homology"/>
<evidence type="ECO:0000256" key="11">
    <source>
        <dbReference type="ARBA" id="ARBA00029774"/>
    </source>
</evidence>
<feature type="binding site" evidence="14">
    <location>
        <position position="187"/>
    </location>
    <ligand>
        <name>L-threonine</name>
        <dbReference type="ChEBI" id="CHEBI:57926"/>
    </ligand>
</feature>
<dbReference type="EMBL" id="SLUB01000036">
    <property type="protein sequence ID" value="THE10990.1"/>
    <property type="molecule type" value="Genomic_DNA"/>
</dbReference>
<dbReference type="EC" id="2.7.7.87" evidence="3 13"/>
<dbReference type="GO" id="GO:0005737">
    <property type="term" value="C:cytoplasm"/>
    <property type="evidence" value="ECO:0007669"/>
    <property type="project" value="UniProtKB-SubCell"/>
</dbReference>
<comment type="subcellular location">
    <subcellularLocation>
        <location evidence="1 13">Cytoplasm</location>
    </subcellularLocation>
</comment>
<evidence type="ECO:0000256" key="6">
    <source>
        <dbReference type="ARBA" id="ARBA00022679"/>
    </source>
</evidence>
<dbReference type="GO" id="GO:0000049">
    <property type="term" value="F:tRNA binding"/>
    <property type="evidence" value="ECO:0007669"/>
    <property type="project" value="TreeGrafter"/>
</dbReference>
<evidence type="ECO:0000256" key="5">
    <source>
        <dbReference type="ARBA" id="ARBA00022490"/>
    </source>
</evidence>
<evidence type="ECO:0000256" key="12">
    <source>
        <dbReference type="ARBA" id="ARBA00048366"/>
    </source>
</evidence>
<dbReference type="InterPro" id="IPR050156">
    <property type="entry name" value="TC-AMP_synthase_SUA5"/>
</dbReference>
<dbReference type="PIRSF" id="PIRSF004930">
    <property type="entry name" value="Tln_factor_SUA5"/>
    <property type="match status" value="1"/>
</dbReference>
<dbReference type="FunFam" id="3.90.870.10:FF:000008">
    <property type="entry name" value="Threonylcarbamoyl-AMP synthase"/>
    <property type="match status" value="1"/>
</dbReference>
<dbReference type="InterPro" id="IPR006070">
    <property type="entry name" value="Sua5-like_dom"/>
</dbReference>
<dbReference type="InterPro" id="IPR010923">
    <property type="entry name" value="T(6)A37_SUA5"/>
</dbReference>
<dbReference type="RefSeq" id="WP_136380732.1">
    <property type="nucleotide sequence ID" value="NZ_SLUB01000036.1"/>
</dbReference>
<dbReference type="SUPFAM" id="SSF55821">
    <property type="entry name" value="YrdC/RibB"/>
    <property type="match status" value="1"/>
</dbReference>
<dbReference type="STRING" id="1033734.GCA_000285535_02564"/>
<feature type="binding site" evidence="14">
    <location>
        <position position="127"/>
    </location>
    <ligand>
        <name>L-threonine</name>
        <dbReference type="ChEBI" id="CHEBI:57926"/>
    </ligand>
</feature>
<dbReference type="GO" id="GO:0061710">
    <property type="term" value="F:L-threonylcarbamoyladenylate synthase"/>
    <property type="evidence" value="ECO:0007669"/>
    <property type="project" value="UniProtKB-EC"/>
</dbReference>
<keyword evidence="8 13" id="KW-0548">Nucleotidyltransferase</keyword>
<dbReference type="OrthoDB" id="9814580at2"/>
<dbReference type="Gene3D" id="3.90.870.10">
    <property type="entry name" value="DHBP synthase"/>
    <property type="match status" value="1"/>
</dbReference>
<dbReference type="InterPro" id="IPR005145">
    <property type="entry name" value="Sua5_C"/>
</dbReference>
<evidence type="ECO:0000256" key="10">
    <source>
        <dbReference type="ARBA" id="ARBA00022840"/>
    </source>
</evidence>
<dbReference type="Pfam" id="PF03481">
    <property type="entry name" value="Sua5_C"/>
    <property type="match status" value="1"/>
</dbReference>
<evidence type="ECO:0000256" key="3">
    <source>
        <dbReference type="ARBA" id="ARBA00012584"/>
    </source>
</evidence>
<feature type="binding site" evidence="14">
    <location>
        <position position="149"/>
    </location>
    <ligand>
        <name>ATP</name>
        <dbReference type="ChEBI" id="CHEBI:30616"/>
    </ligand>
</feature>
<feature type="binding site" evidence="14">
    <location>
        <position position="201"/>
    </location>
    <ligand>
        <name>ATP</name>
        <dbReference type="ChEBI" id="CHEBI:30616"/>
    </ligand>
</feature>